<protein>
    <recommendedName>
        <fullName evidence="11">F-ATPase gamma subunit</fullName>
    </recommendedName>
</protein>
<organism evidence="12 13">
    <name type="scientific">Mytilus edulis</name>
    <name type="common">Blue mussel</name>
    <dbReference type="NCBI Taxonomy" id="6550"/>
    <lineage>
        <taxon>Eukaryota</taxon>
        <taxon>Metazoa</taxon>
        <taxon>Spiralia</taxon>
        <taxon>Lophotrochozoa</taxon>
        <taxon>Mollusca</taxon>
        <taxon>Bivalvia</taxon>
        <taxon>Autobranchia</taxon>
        <taxon>Pteriomorphia</taxon>
        <taxon>Mytilida</taxon>
        <taxon>Mytiloidea</taxon>
        <taxon>Mytilidae</taxon>
        <taxon>Mytilinae</taxon>
        <taxon>Mytilus</taxon>
    </lineage>
</organism>
<dbReference type="InterPro" id="IPR023632">
    <property type="entry name" value="ATP_synth_F1_gsu_CS"/>
</dbReference>
<gene>
    <name evidence="12" type="ORF">MEDL_4040</name>
</gene>
<evidence type="ECO:0000256" key="4">
    <source>
        <dbReference type="ARBA" id="ARBA00022781"/>
    </source>
</evidence>
<evidence type="ECO:0000256" key="6">
    <source>
        <dbReference type="ARBA" id="ARBA00023065"/>
    </source>
</evidence>
<proteinExistence type="inferred from homology"/>
<evidence type="ECO:0000256" key="5">
    <source>
        <dbReference type="ARBA" id="ARBA00022792"/>
    </source>
</evidence>
<evidence type="ECO:0000256" key="11">
    <source>
        <dbReference type="ARBA" id="ARBA00031066"/>
    </source>
</evidence>
<evidence type="ECO:0000256" key="1">
    <source>
        <dbReference type="ARBA" id="ARBA00004637"/>
    </source>
</evidence>
<dbReference type="PANTHER" id="PTHR11693:SF22">
    <property type="entry name" value="ATP SYNTHASE SUBUNIT GAMMA, MITOCHONDRIAL"/>
    <property type="match status" value="1"/>
</dbReference>
<evidence type="ECO:0000256" key="2">
    <source>
        <dbReference type="ARBA" id="ARBA00007681"/>
    </source>
</evidence>
<dbReference type="CDD" id="cd12151">
    <property type="entry name" value="F1-ATPase_gamma"/>
    <property type="match status" value="1"/>
</dbReference>
<keyword evidence="4" id="KW-0375">Hydrogen ion transport</keyword>
<evidence type="ECO:0000256" key="7">
    <source>
        <dbReference type="ARBA" id="ARBA00023128"/>
    </source>
</evidence>
<dbReference type="PANTHER" id="PTHR11693">
    <property type="entry name" value="ATP SYNTHASE GAMMA CHAIN"/>
    <property type="match status" value="1"/>
</dbReference>
<evidence type="ECO:0000313" key="13">
    <source>
        <dbReference type="Proteomes" id="UP000683360"/>
    </source>
</evidence>
<comment type="similarity">
    <text evidence="2">Belongs to the ATPase gamma chain family.</text>
</comment>
<dbReference type="Pfam" id="PF00231">
    <property type="entry name" value="ATP-synt"/>
    <property type="match status" value="1"/>
</dbReference>
<evidence type="ECO:0000256" key="9">
    <source>
        <dbReference type="ARBA" id="ARBA00023196"/>
    </source>
</evidence>
<keyword evidence="6" id="KW-0406">Ion transport</keyword>
<dbReference type="AlphaFoldDB" id="A0A8S3PYB2"/>
<keyword evidence="8" id="KW-0472">Membrane</keyword>
<dbReference type="PROSITE" id="PS00153">
    <property type="entry name" value="ATPASE_GAMMA"/>
    <property type="match status" value="1"/>
</dbReference>
<dbReference type="SUPFAM" id="SSF52943">
    <property type="entry name" value="ATP synthase (F1-ATPase), gamma subunit"/>
    <property type="match status" value="1"/>
</dbReference>
<dbReference type="Gene3D" id="3.40.1380.10">
    <property type="match status" value="1"/>
</dbReference>
<dbReference type="EMBL" id="CAJPWZ010000272">
    <property type="protein sequence ID" value="CAG2188688.1"/>
    <property type="molecule type" value="Genomic_DNA"/>
</dbReference>
<comment type="subcellular location">
    <subcellularLocation>
        <location evidence="1">Mitochondrion inner membrane</location>
        <topology evidence="1">Peripheral membrane protein</topology>
    </subcellularLocation>
</comment>
<dbReference type="GO" id="GO:0045259">
    <property type="term" value="C:proton-transporting ATP synthase complex"/>
    <property type="evidence" value="ECO:0007669"/>
    <property type="project" value="UniProtKB-KW"/>
</dbReference>
<evidence type="ECO:0000256" key="10">
    <source>
        <dbReference type="ARBA" id="ARBA00023310"/>
    </source>
</evidence>
<dbReference type="FunFam" id="3.40.1380.10:FF:000003">
    <property type="entry name" value="ATP synthase subunit gamma"/>
    <property type="match status" value="1"/>
</dbReference>
<evidence type="ECO:0000256" key="3">
    <source>
        <dbReference type="ARBA" id="ARBA00022448"/>
    </source>
</evidence>
<evidence type="ECO:0000313" key="12">
    <source>
        <dbReference type="EMBL" id="CAG2188688.1"/>
    </source>
</evidence>
<keyword evidence="7" id="KW-0496">Mitochondrion</keyword>
<dbReference type="Proteomes" id="UP000683360">
    <property type="component" value="Unassembled WGS sequence"/>
</dbReference>
<dbReference type="PRINTS" id="PR00126">
    <property type="entry name" value="ATPASEGAMMA"/>
</dbReference>
<sequence>MFSRTTQFIPQCTQVRGMATLKEIRVRLKSVTNIQKITKSMKMVSAAKYARAERDLKVARPYGLGAKAFYEQAEIKRGLCGGVHSNVCKAIKAIMNEMENTADTKLVLIGDKSKAMLSRLYAKNVLMSFNDIGKKSPTFGDATRVAQNILDSDYKFDNARMFYNVFKSVVSYKTTEQQIHLKESIMKSEQFSVYDSVDDETVTNYNEFQLASLVYFAMKESATSEQSSRMTAMDGASKNAGEMIEKLTMTFNRTRQAVITRELIEIISGASAL</sequence>
<comment type="caution">
    <text evidence="12">The sequence shown here is derived from an EMBL/GenBank/DDBJ whole genome shotgun (WGS) entry which is preliminary data.</text>
</comment>
<accession>A0A8S3PYB2</accession>
<dbReference type="PIRSF" id="PIRSF039089">
    <property type="entry name" value="ATP_synthase_gamma"/>
    <property type="match status" value="1"/>
</dbReference>
<dbReference type="GO" id="GO:0005743">
    <property type="term" value="C:mitochondrial inner membrane"/>
    <property type="evidence" value="ECO:0007669"/>
    <property type="project" value="UniProtKB-SubCell"/>
</dbReference>
<evidence type="ECO:0000256" key="8">
    <source>
        <dbReference type="ARBA" id="ARBA00023136"/>
    </source>
</evidence>
<keyword evidence="10" id="KW-0066">ATP synthesis</keyword>
<keyword evidence="5" id="KW-0999">Mitochondrion inner membrane</keyword>
<name>A0A8S3PYB2_MYTED</name>
<keyword evidence="3" id="KW-0813">Transport</keyword>
<keyword evidence="13" id="KW-1185">Reference proteome</keyword>
<dbReference type="OrthoDB" id="239812at2759"/>
<reference evidence="12" key="1">
    <citation type="submission" date="2021-03" db="EMBL/GenBank/DDBJ databases">
        <authorList>
            <person name="Bekaert M."/>
        </authorList>
    </citation>
    <scope>NUCLEOTIDE SEQUENCE</scope>
</reference>
<dbReference type="Gene3D" id="1.10.287.80">
    <property type="entry name" value="ATP synthase, gamma subunit, helix hairpin domain"/>
    <property type="match status" value="2"/>
</dbReference>
<dbReference type="GO" id="GO:0046933">
    <property type="term" value="F:proton-transporting ATP synthase activity, rotational mechanism"/>
    <property type="evidence" value="ECO:0007669"/>
    <property type="project" value="InterPro"/>
</dbReference>
<dbReference type="InterPro" id="IPR000131">
    <property type="entry name" value="ATP_synth_F1_gsu"/>
</dbReference>
<dbReference type="InterPro" id="IPR035968">
    <property type="entry name" value="ATP_synth_F1_ATPase_gsu"/>
</dbReference>
<keyword evidence="9" id="KW-0139">CF(1)</keyword>